<name>A1RXN5_THEPD</name>
<dbReference type="Proteomes" id="UP000000641">
    <property type="component" value="Chromosome"/>
</dbReference>
<dbReference type="eggNOG" id="arCOG10867">
    <property type="taxonomic scope" value="Archaea"/>
</dbReference>
<dbReference type="STRING" id="368408.Tpen_0559"/>
<dbReference type="EnsemblBacteria" id="ABL77965">
    <property type="protein sequence ID" value="ABL77965"/>
    <property type="gene ID" value="Tpen_0559"/>
</dbReference>
<dbReference type="RefSeq" id="WP_011752230.1">
    <property type="nucleotide sequence ID" value="NC_008698.1"/>
</dbReference>
<sequence>MGREMMGYGTVAGGVEEFDEEFVRGKLKELLEKALFPRGNYRGLKATHEQVARELAEIKANYAQYGEAYVEYVGRLGEGEEKAFREAEKAMREALKRVDELKIKRTGKTRWKAKLSGAKWRLYVHLKQSGYWSVEVRLYIRVAKLRLPDTLRIPPELLRVAQEGWVLGDASYDADRGEVKMSTSQSWQVASFPGFWPEKDVTICVKSVVINETRVSVTWYVVVKGVRDAPRLWSLPKVVKQRIILKEIGGANEGKVDIVRALKLALLYAADGEYPGPNSAKHVLEFAVGRRSRQVRTGGSVRIARLLYKEVPQLLAYMVASGCKKAEFLASLAFVEPRPYRLSLRYLEVAGVRMNLQLVGNKNYYTLAARVYITEDNEEMLRDFPERARKEGLVVKKMKIAKKYYCYYAGMRELTGYCDKHPEAYNTLIDFVQEELETMPLDHPARRSVERLLERLRKARERALKKLGARQE</sequence>
<evidence type="ECO:0000313" key="3">
    <source>
        <dbReference type="Proteomes" id="UP000000641"/>
    </source>
</evidence>
<dbReference type="GeneID" id="4600602"/>
<evidence type="ECO:0000256" key="1">
    <source>
        <dbReference type="SAM" id="Coils"/>
    </source>
</evidence>
<dbReference type="KEGG" id="tpe:Tpen_0559"/>
<evidence type="ECO:0000313" key="2">
    <source>
        <dbReference type="EMBL" id="ABL77965.1"/>
    </source>
</evidence>
<dbReference type="EMBL" id="CP000505">
    <property type="protein sequence ID" value="ABL77965.1"/>
    <property type="molecule type" value="Genomic_DNA"/>
</dbReference>
<reference evidence="3" key="1">
    <citation type="journal article" date="2008" name="J. Bacteriol.">
        <title>Genome sequence of Thermofilum pendens reveals an exceptional loss of biosynthetic pathways without genome reduction.</title>
        <authorList>
            <person name="Anderson I."/>
            <person name="Rodriguez J."/>
            <person name="Susanti D."/>
            <person name="Porat I."/>
            <person name="Reich C."/>
            <person name="Ulrich L.E."/>
            <person name="Elkins J.G."/>
            <person name="Mavromatis K."/>
            <person name="Lykidis A."/>
            <person name="Kim E."/>
            <person name="Thompson L.S."/>
            <person name="Nolan M."/>
            <person name="Land M."/>
            <person name="Copeland A."/>
            <person name="Lapidus A."/>
            <person name="Lucas S."/>
            <person name="Detter C."/>
            <person name="Zhulin I.B."/>
            <person name="Olsen G.J."/>
            <person name="Whitman W."/>
            <person name="Mukhopadhyay B."/>
            <person name="Bristow J."/>
            <person name="Kyrpides N."/>
        </authorList>
    </citation>
    <scope>NUCLEOTIDE SEQUENCE [LARGE SCALE GENOMIC DNA]</scope>
    <source>
        <strain evidence="3">DSM 2475 / Hrk 5</strain>
    </source>
</reference>
<accession>A1RXN5</accession>
<dbReference type="AlphaFoldDB" id="A1RXN5"/>
<gene>
    <name evidence="2" type="ordered locus">Tpen_0559</name>
</gene>
<keyword evidence="1" id="KW-0175">Coiled coil</keyword>
<keyword evidence="3" id="KW-1185">Reference proteome</keyword>
<dbReference type="HOGENOM" id="CLU_596691_0_0_2"/>
<dbReference type="OrthoDB" id="25668at2157"/>
<feature type="coiled-coil region" evidence="1">
    <location>
        <begin position="41"/>
        <end position="104"/>
    </location>
</feature>
<organism evidence="2 3">
    <name type="scientific">Thermofilum pendens (strain DSM 2475 / Hrk 5)</name>
    <dbReference type="NCBI Taxonomy" id="368408"/>
    <lineage>
        <taxon>Archaea</taxon>
        <taxon>Thermoproteota</taxon>
        <taxon>Thermoprotei</taxon>
        <taxon>Thermofilales</taxon>
        <taxon>Thermofilaceae</taxon>
        <taxon>Thermofilum</taxon>
    </lineage>
</organism>
<protein>
    <submittedName>
        <fullName evidence="2">Uncharacterized protein</fullName>
    </submittedName>
</protein>
<proteinExistence type="predicted"/>